<dbReference type="Pfam" id="PF18049">
    <property type="entry name" value="DNA_pol_P_Exo"/>
    <property type="match status" value="1"/>
</dbReference>
<dbReference type="GO" id="GO:0003676">
    <property type="term" value="F:nucleic acid binding"/>
    <property type="evidence" value="ECO:0007669"/>
    <property type="project" value="InterPro"/>
</dbReference>
<proteinExistence type="predicted"/>
<dbReference type="InterPro" id="IPR012337">
    <property type="entry name" value="RNaseH-like_sf"/>
</dbReference>
<feature type="domain" description="DNA polymerase nu pseudo-exo" evidence="2">
    <location>
        <begin position="90"/>
        <end position="278"/>
    </location>
</feature>
<comment type="caution">
    <text evidence="3">The sequence shown here is derived from an EMBL/GenBank/DDBJ whole genome shotgun (WGS) entry which is preliminary data.</text>
</comment>
<gene>
    <name evidence="3" type="ORF">NDU88_001457</name>
</gene>
<feature type="region of interest" description="Disordered" evidence="1">
    <location>
        <begin position="30"/>
        <end position="74"/>
    </location>
</feature>
<dbReference type="Proteomes" id="UP001066276">
    <property type="component" value="Chromosome 1_1"/>
</dbReference>
<dbReference type="EMBL" id="JANPWB010000001">
    <property type="protein sequence ID" value="KAJ1213826.1"/>
    <property type="molecule type" value="Genomic_DNA"/>
</dbReference>
<protein>
    <recommendedName>
        <fullName evidence="2">DNA polymerase nu pseudo-exo domain-containing protein</fullName>
    </recommendedName>
</protein>
<organism evidence="3 4">
    <name type="scientific">Pleurodeles waltl</name>
    <name type="common">Iberian ribbed newt</name>
    <dbReference type="NCBI Taxonomy" id="8319"/>
    <lineage>
        <taxon>Eukaryota</taxon>
        <taxon>Metazoa</taxon>
        <taxon>Chordata</taxon>
        <taxon>Craniata</taxon>
        <taxon>Vertebrata</taxon>
        <taxon>Euteleostomi</taxon>
        <taxon>Amphibia</taxon>
        <taxon>Batrachia</taxon>
        <taxon>Caudata</taxon>
        <taxon>Salamandroidea</taxon>
        <taxon>Salamandridae</taxon>
        <taxon>Pleurodelinae</taxon>
        <taxon>Pleurodeles</taxon>
    </lineage>
</organism>
<evidence type="ECO:0000313" key="3">
    <source>
        <dbReference type="EMBL" id="KAJ1213826.1"/>
    </source>
</evidence>
<accession>A0AAV7WMD3</accession>
<dbReference type="AlphaFoldDB" id="A0AAV7WMD3"/>
<evidence type="ECO:0000313" key="4">
    <source>
        <dbReference type="Proteomes" id="UP001066276"/>
    </source>
</evidence>
<dbReference type="Gene3D" id="3.30.420.10">
    <property type="entry name" value="Ribonuclease H-like superfamily/Ribonuclease H"/>
    <property type="match status" value="1"/>
</dbReference>
<evidence type="ECO:0000256" key="1">
    <source>
        <dbReference type="SAM" id="MobiDB-lite"/>
    </source>
</evidence>
<keyword evidence="4" id="KW-1185">Reference proteome</keyword>
<dbReference type="SUPFAM" id="SSF53098">
    <property type="entry name" value="Ribonuclease H-like"/>
    <property type="match status" value="1"/>
</dbReference>
<sequence length="297" mass="33530">MIANRLLTQVSSDLRTAANKLESSRMKQDYQHHRKQIKLEPTSSMSETDLPGTTKHMNFNKAKRSTVKENSSSDDVLRFDGPGLFKTQICDIRSLGDKERSELFRETRHAAALLLSLVYEDGSSQLYPGKTHLSPVKGIAVLIKRHATLDSLPIATSTADSISTSDCAQDSKYIFLKTKQTSLWRDQEDVLNVFTRKMLLQILQSKGHVICFNAKDFLRTCLQLYNKDLSWKQVGDVILFDPRIAAWLIDPNETAPSFESLVTKHCGKTVNVRTATSKIDFVVSNFHICLKKDCVFS</sequence>
<name>A0AAV7WMD3_PLEWA</name>
<dbReference type="InterPro" id="IPR036397">
    <property type="entry name" value="RNaseH_sf"/>
</dbReference>
<reference evidence="3" key="1">
    <citation type="journal article" date="2022" name="bioRxiv">
        <title>Sequencing and chromosome-scale assembly of the giantPleurodeles waltlgenome.</title>
        <authorList>
            <person name="Brown T."/>
            <person name="Elewa A."/>
            <person name="Iarovenko S."/>
            <person name="Subramanian E."/>
            <person name="Araus A.J."/>
            <person name="Petzold A."/>
            <person name="Susuki M."/>
            <person name="Suzuki K.-i.T."/>
            <person name="Hayashi T."/>
            <person name="Toyoda A."/>
            <person name="Oliveira C."/>
            <person name="Osipova E."/>
            <person name="Leigh N.D."/>
            <person name="Simon A."/>
            <person name="Yun M.H."/>
        </authorList>
    </citation>
    <scope>NUCLEOTIDE SEQUENCE</scope>
    <source>
        <strain evidence="3">20211129_DDA</strain>
        <tissue evidence="3">Liver</tissue>
    </source>
</reference>
<evidence type="ECO:0000259" key="2">
    <source>
        <dbReference type="Pfam" id="PF18049"/>
    </source>
</evidence>
<dbReference type="InterPro" id="IPR040940">
    <property type="entry name" value="DNA_pol_P_Exo"/>
</dbReference>